<organism evidence="3">
    <name type="scientific">Triatoma infestans</name>
    <name type="common">Assassin bug</name>
    <dbReference type="NCBI Taxonomy" id="30076"/>
    <lineage>
        <taxon>Eukaryota</taxon>
        <taxon>Metazoa</taxon>
        <taxon>Ecdysozoa</taxon>
        <taxon>Arthropoda</taxon>
        <taxon>Hexapoda</taxon>
        <taxon>Insecta</taxon>
        <taxon>Pterygota</taxon>
        <taxon>Neoptera</taxon>
        <taxon>Paraneoptera</taxon>
        <taxon>Hemiptera</taxon>
        <taxon>Heteroptera</taxon>
        <taxon>Panheteroptera</taxon>
        <taxon>Cimicomorpha</taxon>
        <taxon>Reduviidae</taxon>
        <taxon>Triatominae</taxon>
        <taxon>Triatoma</taxon>
    </lineage>
</organism>
<feature type="compositionally biased region" description="Basic and acidic residues" evidence="2">
    <location>
        <begin position="227"/>
        <end position="243"/>
    </location>
</feature>
<evidence type="ECO:0000313" key="3">
    <source>
        <dbReference type="EMBL" id="JAC17011.1"/>
    </source>
</evidence>
<feature type="region of interest" description="Disordered" evidence="2">
    <location>
        <begin position="99"/>
        <end position="251"/>
    </location>
</feature>
<protein>
    <submittedName>
        <fullName evidence="3">Uncharacterized protein</fullName>
    </submittedName>
</protein>
<feature type="region of interest" description="Disordered" evidence="2">
    <location>
        <begin position="425"/>
        <end position="450"/>
    </location>
</feature>
<evidence type="ECO:0000256" key="1">
    <source>
        <dbReference type="SAM" id="Coils"/>
    </source>
</evidence>
<feature type="compositionally biased region" description="Polar residues" evidence="2">
    <location>
        <begin position="205"/>
        <end position="225"/>
    </location>
</feature>
<feature type="coiled-coil region" evidence="1">
    <location>
        <begin position="297"/>
        <end position="359"/>
    </location>
</feature>
<evidence type="ECO:0000256" key="2">
    <source>
        <dbReference type="SAM" id="MobiDB-lite"/>
    </source>
</evidence>
<proteinExistence type="evidence at transcript level"/>
<accession>A0A023F6N3</accession>
<sequence>MSSDLTKSGGPAAIQNNGSGIPPPNIKSDINDQPSTVPEKQSLINQNIEKMDAASKSLDKLESQPVIQPDNEGQIAKETEGMNIKPILNEVKEINSATNVNHSSPTADICANSEPNNPLPLKPEEQSPKENVEIEISTKLESKEAAPSTELKTVKECAEETNISQNENKDASSLVTESFEKQELSTSTSVAEVQTGNKTDEIKSVLQNDTNTKNNEAIERNSSTITETKETETKEEQNEKEQNEKEEEFEPIDVHELTEQIFNIINDGKSETLSTPQELLKKNVELQEFIVKLIQVFKEKTNLCANLERQNSALLAQAQSLKDVISITKDLLGIRNMEVEHLHTDLSSMEERIKEERMRHNTAVARLNEAMTLNDKLKTEYLVQMDLFQKLREKYNEKVVVLTKENQRLLEIVKNSGLENVLIPEGTAEDKNNSENVAIPEEINEENVDK</sequence>
<name>A0A023F6N3_TRIIF</name>
<reference evidence="3" key="1">
    <citation type="journal article" date="2014" name="PLoS Negl. Trop. Dis.">
        <title>An updated insight into the Sialotranscriptome of Triatoma infestans: developmental stage and geographic variations.</title>
        <authorList>
            <person name="Schwarz A."/>
            <person name="Medrano-Mercado N."/>
            <person name="Schaub G.A."/>
            <person name="Struchiner C.J."/>
            <person name="Bargues M.D."/>
            <person name="Levy M.Z."/>
            <person name="Ribeiro J.M."/>
        </authorList>
    </citation>
    <scope>NUCLEOTIDE SEQUENCE</scope>
    <source>
        <strain evidence="3">Chile</strain>
        <tissue evidence="3">Salivary glands</tissue>
    </source>
</reference>
<feature type="compositionally biased region" description="Polar residues" evidence="2">
    <location>
        <begin position="161"/>
        <end position="176"/>
    </location>
</feature>
<dbReference type="EMBL" id="GBBI01001701">
    <property type="protein sequence ID" value="JAC17011.1"/>
    <property type="molecule type" value="mRNA"/>
</dbReference>
<feature type="compositionally biased region" description="Basic and acidic residues" evidence="2">
    <location>
        <begin position="49"/>
        <end position="62"/>
    </location>
</feature>
<feature type="compositionally biased region" description="Polar residues" evidence="2">
    <location>
        <begin position="31"/>
        <end position="48"/>
    </location>
</feature>
<dbReference type="AlphaFoldDB" id="A0A023F6N3"/>
<feature type="region of interest" description="Disordered" evidence="2">
    <location>
        <begin position="1"/>
        <end position="81"/>
    </location>
</feature>
<feature type="compositionally biased region" description="Basic and acidic residues" evidence="2">
    <location>
        <begin position="122"/>
        <end position="144"/>
    </location>
</feature>
<feature type="compositionally biased region" description="Polar residues" evidence="2">
    <location>
        <begin position="184"/>
        <end position="197"/>
    </location>
</feature>
<keyword evidence="1" id="KW-0175">Coiled coil</keyword>